<dbReference type="PROSITE" id="PS51257">
    <property type="entry name" value="PROKAR_LIPOPROTEIN"/>
    <property type="match status" value="1"/>
</dbReference>
<evidence type="ECO:0000313" key="2">
    <source>
        <dbReference type="Proteomes" id="UP001209885"/>
    </source>
</evidence>
<dbReference type="EMBL" id="JAPFQN010000009">
    <property type="protein sequence ID" value="MCX2745362.1"/>
    <property type="molecule type" value="Genomic_DNA"/>
</dbReference>
<reference evidence="1 2" key="1">
    <citation type="submission" date="2022-11" db="EMBL/GenBank/DDBJ databases">
        <title>The characterization of three novel Bacteroidetes species and genomic analysis of their roles in tidal elemental geochemical cycles.</title>
        <authorList>
            <person name="Ma K."/>
        </authorList>
    </citation>
    <scope>NUCLEOTIDE SEQUENCE [LARGE SCALE GENOMIC DNA]</scope>
    <source>
        <strain evidence="1 2">M17</strain>
    </source>
</reference>
<evidence type="ECO:0000313" key="1">
    <source>
        <dbReference type="EMBL" id="MCX2745362.1"/>
    </source>
</evidence>
<sequence>MKAIQPITTLLLLFLFISCEEDKVSQDPEIQQISLVNCECERTDNPTFCDLVCSDQNTTFATATVIRGRGCEIGADCFPNPPALQDLVFIIPNAEFNSTVVQIVNDNGAVYANTDLQNGGYIEYDEESNSVEAGLGWVDGYPREEILTLKVSSVVTLQDETTHNLQYEKELGVGFFSE</sequence>
<dbReference type="Proteomes" id="UP001209885">
    <property type="component" value="Unassembled WGS sequence"/>
</dbReference>
<comment type="caution">
    <text evidence="1">The sequence shown here is derived from an EMBL/GenBank/DDBJ whole genome shotgun (WGS) entry which is preliminary data.</text>
</comment>
<protein>
    <submittedName>
        <fullName evidence="1">Uncharacterized protein</fullName>
    </submittedName>
</protein>
<gene>
    <name evidence="1" type="ORF">OO013_15900</name>
</gene>
<proteinExistence type="predicted"/>
<name>A0ABT3RUW4_9BACT</name>
<organism evidence="1 2">
    <name type="scientific">Mangrovivirga halotolerans</name>
    <dbReference type="NCBI Taxonomy" id="2993936"/>
    <lineage>
        <taxon>Bacteria</taxon>
        <taxon>Pseudomonadati</taxon>
        <taxon>Bacteroidota</taxon>
        <taxon>Cytophagia</taxon>
        <taxon>Cytophagales</taxon>
        <taxon>Mangrovivirgaceae</taxon>
        <taxon>Mangrovivirga</taxon>
    </lineage>
</organism>
<keyword evidence="2" id="KW-1185">Reference proteome</keyword>
<dbReference type="RefSeq" id="WP_266057929.1">
    <property type="nucleotide sequence ID" value="NZ_JAPFQN010000009.1"/>
</dbReference>
<accession>A0ABT3RUW4</accession>